<evidence type="ECO:0000313" key="1">
    <source>
        <dbReference type="EMBL" id="KAF2500653.1"/>
    </source>
</evidence>
<dbReference type="PANTHER" id="PTHR42085">
    <property type="entry name" value="F-BOX DOMAIN-CONTAINING PROTEIN"/>
    <property type="match status" value="1"/>
</dbReference>
<dbReference type="InterPro" id="IPR038883">
    <property type="entry name" value="AN11006-like"/>
</dbReference>
<gene>
    <name evidence="1" type="ORF">BU16DRAFT_557110</name>
</gene>
<evidence type="ECO:0000313" key="2">
    <source>
        <dbReference type="Proteomes" id="UP000799750"/>
    </source>
</evidence>
<accession>A0A6A6RA79</accession>
<evidence type="ECO:0008006" key="3">
    <source>
        <dbReference type="Google" id="ProtNLM"/>
    </source>
</evidence>
<sequence>MSGKVCRLRLRAGEPVGLSIYPAETLMSLPCEVREMIYELLLVDSVPITVYSHRLTSPYTPNNDQRAPLHSASSRFAHLTLGLLRVNRTIAMESASLFYSHNTFKFGDRHQSTLYHADGPPEQNDYWDAIYSFLYCIGPEYRARIRYIEADISRPIPVTKDTDGTVSSLVDDSWMRKVHSRDQHAYIHGPVHDMISRYGEMTFDHVSPAIVAVFRSLGHYGLKLQLALMMEYNVWPHLYHEEYISGWSNEVPDHVEAMRKRFTRLPNGEGERVEVLWKGRAHKSWFMGSSATLVKDGWELVDVQEDSISSKEFTRQFNLEESVGFTLKRTGASSQ</sequence>
<dbReference type="AlphaFoldDB" id="A0A6A6RA79"/>
<dbReference type="Proteomes" id="UP000799750">
    <property type="component" value="Unassembled WGS sequence"/>
</dbReference>
<dbReference type="EMBL" id="MU004183">
    <property type="protein sequence ID" value="KAF2500653.1"/>
    <property type="molecule type" value="Genomic_DNA"/>
</dbReference>
<reference evidence="1" key="1">
    <citation type="journal article" date="2020" name="Stud. Mycol.">
        <title>101 Dothideomycetes genomes: a test case for predicting lifestyles and emergence of pathogens.</title>
        <authorList>
            <person name="Haridas S."/>
            <person name="Albert R."/>
            <person name="Binder M."/>
            <person name="Bloem J."/>
            <person name="Labutti K."/>
            <person name="Salamov A."/>
            <person name="Andreopoulos B."/>
            <person name="Baker S."/>
            <person name="Barry K."/>
            <person name="Bills G."/>
            <person name="Bluhm B."/>
            <person name="Cannon C."/>
            <person name="Castanera R."/>
            <person name="Culley D."/>
            <person name="Daum C."/>
            <person name="Ezra D."/>
            <person name="Gonzalez J."/>
            <person name="Henrissat B."/>
            <person name="Kuo A."/>
            <person name="Liang C."/>
            <person name="Lipzen A."/>
            <person name="Lutzoni F."/>
            <person name="Magnuson J."/>
            <person name="Mondo S."/>
            <person name="Nolan M."/>
            <person name="Ohm R."/>
            <person name="Pangilinan J."/>
            <person name="Park H.-J."/>
            <person name="Ramirez L."/>
            <person name="Alfaro M."/>
            <person name="Sun H."/>
            <person name="Tritt A."/>
            <person name="Yoshinaga Y."/>
            <person name="Zwiers L.-H."/>
            <person name="Turgeon B."/>
            <person name="Goodwin S."/>
            <person name="Spatafora J."/>
            <person name="Crous P."/>
            <person name="Grigoriev I."/>
        </authorList>
    </citation>
    <scope>NUCLEOTIDE SEQUENCE</scope>
    <source>
        <strain evidence="1">CBS 269.34</strain>
    </source>
</reference>
<organism evidence="1 2">
    <name type="scientific">Lophium mytilinum</name>
    <dbReference type="NCBI Taxonomy" id="390894"/>
    <lineage>
        <taxon>Eukaryota</taxon>
        <taxon>Fungi</taxon>
        <taxon>Dikarya</taxon>
        <taxon>Ascomycota</taxon>
        <taxon>Pezizomycotina</taxon>
        <taxon>Dothideomycetes</taxon>
        <taxon>Pleosporomycetidae</taxon>
        <taxon>Mytilinidiales</taxon>
        <taxon>Mytilinidiaceae</taxon>
        <taxon>Lophium</taxon>
    </lineage>
</organism>
<protein>
    <recommendedName>
        <fullName evidence="3">F-box domain-containing protein</fullName>
    </recommendedName>
</protein>
<dbReference type="PANTHER" id="PTHR42085:SF2">
    <property type="entry name" value="F-BOX DOMAIN-CONTAINING PROTEIN"/>
    <property type="match status" value="1"/>
</dbReference>
<dbReference type="OrthoDB" id="5272396at2759"/>
<name>A0A6A6RA79_9PEZI</name>
<keyword evidence="2" id="KW-1185">Reference proteome</keyword>
<proteinExistence type="predicted"/>